<accession>A0AAN6RFP3</accession>
<dbReference type="Pfam" id="PF07524">
    <property type="entry name" value="Bromo_TP"/>
    <property type="match status" value="1"/>
</dbReference>
<dbReference type="Gene3D" id="1.10.20.10">
    <property type="entry name" value="Histone, subunit A"/>
    <property type="match status" value="1"/>
</dbReference>
<dbReference type="GO" id="GO:0046982">
    <property type="term" value="F:protein heterodimerization activity"/>
    <property type="evidence" value="ECO:0007669"/>
    <property type="project" value="InterPro"/>
</dbReference>
<keyword evidence="3" id="KW-0804">Transcription</keyword>
<dbReference type="SMART" id="SM00576">
    <property type="entry name" value="BTP"/>
    <property type="match status" value="1"/>
</dbReference>
<keyword evidence="2" id="KW-0805">Transcription regulation</keyword>
<dbReference type="CDD" id="cd00076">
    <property type="entry name" value="HFD_SF"/>
    <property type="match status" value="1"/>
</dbReference>
<dbReference type="GO" id="GO:0005634">
    <property type="term" value="C:nucleus"/>
    <property type="evidence" value="ECO:0007669"/>
    <property type="project" value="UniProtKB-SubCell"/>
</dbReference>
<reference evidence="6 7" key="1">
    <citation type="submission" date="2021-02" db="EMBL/GenBank/DDBJ databases">
        <title>Genome assembly of Pseudopithomyces chartarum.</title>
        <authorList>
            <person name="Jauregui R."/>
            <person name="Singh J."/>
            <person name="Voisey C."/>
        </authorList>
    </citation>
    <scope>NUCLEOTIDE SEQUENCE [LARGE SCALE GENOMIC DNA]</scope>
    <source>
        <strain evidence="6 7">AGR01</strain>
    </source>
</reference>
<feature type="domain" description="Bromodomain associated" evidence="5">
    <location>
        <begin position="4"/>
        <end position="81"/>
    </location>
</feature>
<name>A0AAN6RFP3_9PLEO</name>
<keyword evidence="4" id="KW-0539">Nucleus</keyword>
<dbReference type="InterPro" id="IPR009072">
    <property type="entry name" value="Histone-fold"/>
</dbReference>
<evidence type="ECO:0000256" key="3">
    <source>
        <dbReference type="ARBA" id="ARBA00023163"/>
    </source>
</evidence>
<evidence type="ECO:0000256" key="4">
    <source>
        <dbReference type="ARBA" id="ARBA00023242"/>
    </source>
</evidence>
<protein>
    <recommendedName>
        <fullName evidence="5">Bromodomain associated domain-containing protein</fullName>
    </recommendedName>
</protein>
<comment type="subcellular location">
    <subcellularLocation>
        <location evidence="1">Nucleus</location>
    </subcellularLocation>
</comment>
<comment type="caution">
    <text evidence="6">The sequence shown here is derived from an EMBL/GenBank/DDBJ whole genome shotgun (WGS) entry which is preliminary data.</text>
</comment>
<evidence type="ECO:0000256" key="2">
    <source>
        <dbReference type="ARBA" id="ARBA00023015"/>
    </source>
</evidence>
<dbReference type="AlphaFoldDB" id="A0AAN6RFP3"/>
<evidence type="ECO:0000259" key="5">
    <source>
        <dbReference type="SMART" id="SM00576"/>
    </source>
</evidence>
<sequence>MSTHDVYMALLRPAVLDILRAAGFNGAKPSVVDTVVDLTARYLTLLASRTAYNAYSNHNDLEPDITDVRMAMQDCSLLVPSLTAAEEIWKEILRKPLEAYNDPGARAEEERRRDREDTADVTTFIDWATGKQNEEIMRIAGTLKRKPEPGATLNDQEERDKHEMEDYLTSLMKKHSKTGVDSRYQGTIIGKPAELRTIKIEGGTEDSIEEWCRKVRERAAKSAVAAPVAMDVDSVVESGEGSPLTPMES</sequence>
<evidence type="ECO:0000256" key="1">
    <source>
        <dbReference type="ARBA" id="ARBA00004123"/>
    </source>
</evidence>
<gene>
    <name evidence="6" type="ORF">GRF29_77g834922</name>
</gene>
<organism evidence="6 7">
    <name type="scientific">Pseudopithomyces chartarum</name>
    <dbReference type="NCBI Taxonomy" id="1892770"/>
    <lineage>
        <taxon>Eukaryota</taxon>
        <taxon>Fungi</taxon>
        <taxon>Dikarya</taxon>
        <taxon>Ascomycota</taxon>
        <taxon>Pezizomycotina</taxon>
        <taxon>Dothideomycetes</taxon>
        <taxon>Pleosporomycetidae</taxon>
        <taxon>Pleosporales</taxon>
        <taxon>Massarineae</taxon>
        <taxon>Didymosphaeriaceae</taxon>
        <taxon>Pseudopithomyces</taxon>
    </lineage>
</organism>
<dbReference type="Proteomes" id="UP001280581">
    <property type="component" value="Unassembled WGS sequence"/>
</dbReference>
<evidence type="ECO:0000313" key="7">
    <source>
        <dbReference type="Proteomes" id="UP001280581"/>
    </source>
</evidence>
<evidence type="ECO:0000313" key="6">
    <source>
        <dbReference type="EMBL" id="KAK3208473.1"/>
    </source>
</evidence>
<keyword evidence="7" id="KW-1185">Reference proteome</keyword>
<dbReference type="InterPro" id="IPR006565">
    <property type="entry name" value="BTP"/>
</dbReference>
<proteinExistence type="predicted"/>
<dbReference type="EMBL" id="WVTA01000007">
    <property type="protein sequence ID" value="KAK3208473.1"/>
    <property type="molecule type" value="Genomic_DNA"/>
</dbReference>